<dbReference type="EMBL" id="JARJCM010000024">
    <property type="protein sequence ID" value="KAJ7039967.1"/>
    <property type="molecule type" value="Genomic_DNA"/>
</dbReference>
<organism evidence="2 3">
    <name type="scientific">Mycena alexandri</name>
    <dbReference type="NCBI Taxonomy" id="1745969"/>
    <lineage>
        <taxon>Eukaryota</taxon>
        <taxon>Fungi</taxon>
        <taxon>Dikarya</taxon>
        <taxon>Basidiomycota</taxon>
        <taxon>Agaricomycotina</taxon>
        <taxon>Agaricomycetes</taxon>
        <taxon>Agaricomycetidae</taxon>
        <taxon>Agaricales</taxon>
        <taxon>Marasmiineae</taxon>
        <taxon>Mycenaceae</taxon>
        <taxon>Mycena</taxon>
    </lineage>
</organism>
<feature type="compositionally biased region" description="Low complexity" evidence="1">
    <location>
        <begin position="106"/>
        <end position="121"/>
    </location>
</feature>
<feature type="compositionally biased region" description="Polar residues" evidence="1">
    <location>
        <begin position="408"/>
        <end position="420"/>
    </location>
</feature>
<feature type="region of interest" description="Disordered" evidence="1">
    <location>
        <begin position="1"/>
        <end position="187"/>
    </location>
</feature>
<reference evidence="2" key="1">
    <citation type="submission" date="2023-03" db="EMBL/GenBank/DDBJ databases">
        <title>Massive genome expansion in bonnet fungi (Mycena s.s.) driven by repeated elements and novel gene families across ecological guilds.</title>
        <authorList>
            <consortium name="Lawrence Berkeley National Laboratory"/>
            <person name="Harder C.B."/>
            <person name="Miyauchi S."/>
            <person name="Viragh M."/>
            <person name="Kuo A."/>
            <person name="Thoen E."/>
            <person name="Andreopoulos B."/>
            <person name="Lu D."/>
            <person name="Skrede I."/>
            <person name="Drula E."/>
            <person name="Henrissat B."/>
            <person name="Morin E."/>
            <person name="Kohler A."/>
            <person name="Barry K."/>
            <person name="LaButti K."/>
            <person name="Morin E."/>
            <person name="Salamov A."/>
            <person name="Lipzen A."/>
            <person name="Mereny Z."/>
            <person name="Hegedus B."/>
            <person name="Baldrian P."/>
            <person name="Stursova M."/>
            <person name="Weitz H."/>
            <person name="Taylor A."/>
            <person name="Grigoriev I.V."/>
            <person name="Nagy L.G."/>
            <person name="Martin F."/>
            <person name="Kauserud H."/>
        </authorList>
    </citation>
    <scope>NUCLEOTIDE SEQUENCE</scope>
    <source>
        <strain evidence="2">CBHHK200</strain>
    </source>
</reference>
<dbReference type="Proteomes" id="UP001218188">
    <property type="component" value="Unassembled WGS sequence"/>
</dbReference>
<feature type="compositionally biased region" description="Polar residues" evidence="1">
    <location>
        <begin position="554"/>
        <end position="568"/>
    </location>
</feature>
<protein>
    <submittedName>
        <fullName evidence="2">Uncharacterized protein</fullName>
    </submittedName>
</protein>
<evidence type="ECO:0000313" key="2">
    <source>
        <dbReference type="EMBL" id="KAJ7039967.1"/>
    </source>
</evidence>
<evidence type="ECO:0000256" key="1">
    <source>
        <dbReference type="SAM" id="MobiDB-lite"/>
    </source>
</evidence>
<feature type="region of interest" description="Disordered" evidence="1">
    <location>
        <begin position="405"/>
        <end position="568"/>
    </location>
</feature>
<feature type="compositionally biased region" description="Basic and acidic residues" evidence="1">
    <location>
        <begin position="471"/>
        <end position="488"/>
    </location>
</feature>
<accession>A0AAD6X7X0</accession>
<name>A0AAD6X7X0_9AGAR</name>
<gene>
    <name evidence="2" type="ORF">C8F04DRAFT_1178320</name>
</gene>
<comment type="caution">
    <text evidence="2">The sequence shown here is derived from an EMBL/GenBank/DDBJ whole genome shotgun (WGS) entry which is preliminary data.</text>
</comment>
<dbReference type="AlphaFoldDB" id="A0AAD6X7X0"/>
<feature type="compositionally biased region" description="Low complexity" evidence="1">
    <location>
        <begin position="424"/>
        <end position="450"/>
    </location>
</feature>
<evidence type="ECO:0000313" key="3">
    <source>
        <dbReference type="Proteomes" id="UP001218188"/>
    </source>
</evidence>
<feature type="compositionally biased region" description="Basic and acidic residues" evidence="1">
    <location>
        <begin position="42"/>
        <end position="56"/>
    </location>
</feature>
<feature type="compositionally biased region" description="Polar residues" evidence="1">
    <location>
        <begin position="11"/>
        <end position="25"/>
    </location>
</feature>
<sequence>MSENKHVTRRTAATKSSTGAPSKPQNKPKPRKSDVPPPKVRNRCDDNDYERGDPTPKKRGFAAVESSPEDDMPDPNTLSQLPNKKALVPKARPKGKKNSNPPGIPASSSQAQRRRCSLSASVSAPAPKRIKLDTPVEVLADSGSESSDDDAPLGTRSLVSAKPTRSSPPVRSEASDHGDADEGMPVPEGAIDLAEYELPDYLGLIDQLPPGARFSKPSAWRSSAAAAWCAGFDEHPQQMVDEYSEAYLALHVLRYQRLYLIPLTPLPDDPKHPVYTMASLKPPVQRPYVPAPAPTIPESAFENSHTSAKIEEVYKVHAGVRELHDKAEVKLRAEWTSKYQAELREYKEKQARYRTNVPLVWKDRQRQISEYNTARRNADANLIRLLNSIGEYAHFFVNSVIPSRSAGHRTSATHPASSPVQDRAAGASTAASKSAGLAAPVASSSRSRSSFVDDQIADESSGGASLEQEGNEGRRDDDGDGESEREASEGTVPSTHNKGKGRKLDSPEVVAGCGAKGESGAAANTYDKAQWHRENDPFSGPMPESRCGKAISTHGWTPTKTAPSELSW</sequence>
<proteinExistence type="predicted"/>
<keyword evidence="3" id="KW-1185">Reference proteome</keyword>